<dbReference type="SUPFAM" id="SSF53187">
    <property type="entry name" value="Zn-dependent exopeptidases"/>
    <property type="match status" value="1"/>
</dbReference>
<dbReference type="InterPro" id="IPR021731">
    <property type="entry name" value="AMIN_dom"/>
</dbReference>
<dbReference type="Proteomes" id="UP000294887">
    <property type="component" value="Unassembled WGS sequence"/>
</dbReference>
<dbReference type="GO" id="GO:0030288">
    <property type="term" value="C:outer membrane-bounded periplasmic space"/>
    <property type="evidence" value="ECO:0007669"/>
    <property type="project" value="TreeGrafter"/>
</dbReference>
<evidence type="ECO:0000259" key="10">
    <source>
        <dbReference type="SMART" id="SM00646"/>
    </source>
</evidence>
<dbReference type="Gene3D" id="3.40.630.40">
    <property type="entry name" value="Zn-dependent exopeptidases"/>
    <property type="match status" value="1"/>
</dbReference>
<evidence type="ECO:0000256" key="8">
    <source>
        <dbReference type="ARBA" id="ARBA00023316"/>
    </source>
</evidence>
<evidence type="ECO:0000313" key="11">
    <source>
        <dbReference type="EMBL" id="TCJ89197.1"/>
    </source>
</evidence>
<evidence type="ECO:0000256" key="2">
    <source>
        <dbReference type="ARBA" id="ARBA00004418"/>
    </source>
</evidence>
<dbReference type="GO" id="GO:0009253">
    <property type="term" value="P:peptidoglycan catabolic process"/>
    <property type="evidence" value="ECO:0007669"/>
    <property type="project" value="InterPro"/>
</dbReference>
<dbReference type="Pfam" id="PF11741">
    <property type="entry name" value="AMIN"/>
    <property type="match status" value="1"/>
</dbReference>
<comment type="caution">
    <text evidence="11">The sequence shown here is derived from an EMBL/GenBank/DDBJ whole genome shotgun (WGS) entry which is preliminary data.</text>
</comment>
<dbReference type="Pfam" id="PF01520">
    <property type="entry name" value="Amidase_3"/>
    <property type="match status" value="1"/>
</dbReference>
<comment type="subcellular location">
    <subcellularLocation>
        <location evidence="2">Periplasm</location>
    </subcellularLocation>
</comment>
<dbReference type="FunFam" id="3.40.630.40:FF:000001">
    <property type="entry name" value="N-acetylmuramoyl-L-alanine amidase"/>
    <property type="match status" value="1"/>
</dbReference>
<organism evidence="11 12">
    <name type="scientific">Cocleimonas flava</name>
    <dbReference type="NCBI Taxonomy" id="634765"/>
    <lineage>
        <taxon>Bacteria</taxon>
        <taxon>Pseudomonadati</taxon>
        <taxon>Pseudomonadota</taxon>
        <taxon>Gammaproteobacteria</taxon>
        <taxon>Thiotrichales</taxon>
        <taxon>Thiotrichaceae</taxon>
        <taxon>Cocleimonas</taxon>
    </lineage>
</organism>
<dbReference type="SMART" id="SM00646">
    <property type="entry name" value="Ami_3"/>
    <property type="match status" value="1"/>
</dbReference>
<sequence>MDTTSQKRRDFVLRLGKILGVAGATSVAPHTFAKGRSANIKSVSLKQGAKGSQKLIFELDKSVRHKVSTLKNPDRVVIDFLDTTSLTKLKLNRNTAASKQLINKLRDARRNKNDYRVVLDMAQQAHPSSRMSANNKSFFLEVALSPKQAPKSVEQKTRQAISAVSGGVIRKPIVIAIDAGHGGRDPGAVGKRGTKEKNVALQIAKRLKKQIDRQPGMRGVLIRDGDYYVTLRKRIEKARKNRADLFISIHADANPSRKLTGSSVYILSDKGATSEAARLLAKSENSYETKIAGARLHKNKTLNSIVVGLAQEATTTKSLEIANGVLKELGSVNNLLRSRVESAGFVVLKSPDIPSVLIETAFISNPQEEKRLKTARHQEKLAKAIFKGIRRYQVALQDIDSQYS</sequence>
<dbReference type="RefSeq" id="WP_131904843.1">
    <property type="nucleotide sequence ID" value="NZ_BAAAFU010000008.1"/>
</dbReference>
<name>A0A4R1F4M9_9GAMM</name>
<keyword evidence="5" id="KW-0732">Signal</keyword>
<feature type="domain" description="MurNAc-LAA" evidence="10">
    <location>
        <begin position="235"/>
        <end position="390"/>
    </location>
</feature>
<evidence type="ECO:0000256" key="9">
    <source>
        <dbReference type="ARBA" id="ARBA00074581"/>
    </source>
</evidence>
<protein>
    <recommendedName>
        <fullName evidence="9">N-acetylmuramoyl-L-alanine amidase AmiC</fullName>
        <ecNumber evidence="4">3.5.1.28</ecNumber>
    </recommendedName>
</protein>
<dbReference type="EC" id="3.5.1.28" evidence="4"/>
<dbReference type="GO" id="GO:0071555">
    <property type="term" value="P:cell wall organization"/>
    <property type="evidence" value="ECO:0007669"/>
    <property type="project" value="UniProtKB-KW"/>
</dbReference>
<comment type="similarity">
    <text evidence="3">Belongs to the N-acetylmuramoyl-L-alanine amidase 3 family.</text>
</comment>
<proteinExistence type="inferred from homology"/>
<gene>
    <name evidence="11" type="ORF">EV695_1059</name>
</gene>
<evidence type="ECO:0000256" key="7">
    <source>
        <dbReference type="ARBA" id="ARBA00022801"/>
    </source>
</evidence>
<evidence type="ECO:0000256" key="4">
    <source>
        <dbReference type="ARBA" id="ARBA00011901"/>
    </source>
</evidence>
<evidence type="ECO:0000256" key="5">
    <source>
        <dbReference type="ARBA" id="ARBA00022729"/>
    </source>
</evidence>
<dbReference type="AlphaFoldDB" id="A0A4R1F4M9"/>
<dbReference type="PANTHER" id="PTHR30404:SF0">
    <property type="entry name" value="N-ACETYLMURAMOYL-L-ALANINE AMIDASE AMIC"/>
    <property type="match status" value="1"/>
</dbReference>
<evidence type="ECO:0000256" key="3">
    <source>
        <dbReference type="ARBA" id="ARBA00010860"/>
    </source>
</evidence>
<evidence type="ECO:0000256" key="6">
    <source>
        <dbReference type="ARBA" id="ARBA00022764"/>
    </source>
</evidence>
<accession>A0A4R1F4M9</accession>
<reference evidence="11 12" key="1">
    <citation type="submission" date="2019-03" db="EMBL/GenBank/DDBJ databases">
        <title>Genomic Encyclopedia of Type Strains, Phase IV (KMG-IV): sequencing the most valuable type-strain genomes for metagenomic binning, comparative biology and taxonomic classification.</title>
        <authorList>
            <person name="Goeker M."/>
        </authorList>
    </citation>
    <scope>NUCLEOTIDE SEQUENCE [LARGE SCALE GENOMIC DNA]</scope>
    <source>
        <strain evidence="11 12">DSM 24830</strain>
    </source>
</reference>
<dbReference type="GO" id="GO:0008745">
    <property type="term" value="F:N-acetylmuramoyl-L-alanine amidase activity"/>
    <property type="evidence" value="ECO:0007669"/>
    <property type="project" value="UniProtKB-EC"/>
</dbReference>
<dbReference type="Gene3D" id="2.60.40.3500">
    <property type="match status" value="1"/>
</dbReference>
<evidence type="ECO:0000256" key="1">
    <source>
        <dbReference type="ARBA" id="ARBA00001561"/>
    </source>
</evidence>
<comment type="catalytic activity">
    <reaction evidence="1">
        <text>Hydrolyzes the link between N-acetylmuramoyl residues and L-amino acid residues in certain cell-wall glycopeptides.</text>
        <dbReference type="EC" id="3.5.1.28"/>
    </reaction>
</comment>
<keyword evidence="7" id="KW-0378">Hydrolase</keyword>
<keyword evidence="12" id="KW-1185">Reference proteome</keyword>
<keyword evidence="8" id="KW-0961">Cell wall biogenesis/degradation</keyword>
<dbReference type="PANTHER" id="PTHR30404">
    <property type="entry name" value="N-ACETYLMURAMOYL-L-ALANINE AMIDASE"/>
    <property type="match status" value="1"/>
</dbReference>
<dbReference type="CDD" id="cd02696">
    <property type="entry name" value="MurNAc-LAA"/>
    <property type="match status" value="1"/>
</dbReference>
<dbReference type="EMBL" id="SMFQ01000002">
    <property type="protein sequence ID" value="TCJ89197.1"/>
    <property type="molecule type" value="Genomic_DNA"/>
</dbReference>
<dbReference type="InterPro" id="IPR002508">
    <property type="entry name" value="MurNAc-LAA_cat"/>
</dbReference>
<dbReference type="InterPro" id="IPR050695">
    <property type="entry name" value="N-acetylmuramoyl_amidase_3"/>
</dbReference>
<evidence type="ECO:0000313" key="12">
    <source>
        <dbReference type="Proteomes" id="UP000294887"/>
    </source>
</evidence>
<dbReference type="OrthoDB" id="9806267at2"/>
<keyword evidence="6" id="KW-0574">Periplasm</keyword>